<dbReference type="GO" id="GO:0005789">
    <property type="term" value="C:endoplasmic reticulum membrane"/>
    <property type="evidence" value="ECO:0007669"/>
    <property type="project" value="UniProtKB-SubCell"/>
</dbReference>
<organism evidence="7 8">
    <name type="scientific">Forsythia ovata</name>
    <dbReference type="NCBI Taxonomy" id="205694"/>
    <lineage>
        <taxon>Eukaryota</taxon>
        <taxon>Viridiplantae</taxon>
        <taxon>Streptophyta</taxon>
        <taxon>Embryophyta</taxon>
        <taxon>Tracheophyta</taxon>
        <taxon>Spermatophyta</taxon>
        <taxon>Magnoliopsida</taxon>
        <taxon>eudicotyledons</taxon>
        <taxon>Gunneridae</taxon>
        <taxon>Pentapetalae</taxon>
        <taxon>asterids</taxon>
        <taxon>lamiids</taxon>
        <taxon>Lamiales</taxon>
        <taxon>Oleaceae</taxon>
        <taxon>Forsythieae</taxon>
        <taxon>Forsythia</taxon>
    </lineage>
</organism>
<evidence type="ECO:0000256" key="5">
    <source>
        <dbReference type="RuleBase" id="RU369090"/>
    </source>
</evidence>
<dbReference type="EC" id="2.3.2.27" evidence="5"/>
<keyword evidence="5" id="KW-0863">Zinc-finger</keyword>
<keyword evidence="5" id="KW-0256">Endoplasmic reticulum</keyword>
<evidence type="ECO:0000313" key="8">
    <source>
        <dbReference type="Proteomes" id="UP001604277"/>
    </source>
</evidence>
<protein>
    <recommendedName>
        <fullName evidence="5">E3 ubiquitin-protein ligase RMA</fullName>
        <ecNumber evidence="5">2.3.2.27</ecNumber>
    </recommendedName>
    <alternativeName>
        <fullName evidence="5">Protein RING membrane-anchor</fullName>
    </alternativeName>
    <alternativeName>
        <fullName evidence="5">RING-type E3 ubiquitin transferase RMA</fullName>
    </alternativeName>
</protein>
<dbReference type="AlphaFoldDB" id="A0ABD1RLJ6"/>
<dbReference type="EMBL" id="JBFOLJ010000012">
    <property type="protein sequence ID" value="KAL2488752.1"/>
    <property type="molecule type" value="Genomic_DNA"/>
</dbReference>
<comment type="domain">
    <text evidence="5">The RING-type zinc finger domain is responsible for E3 ligase activity.</text>
</comment>
<evidence type="ECO:0000313" key="7">
    <source>
        <dbReference type="EMBL" id="KAL2488752.1"/>
    </source>
</evidence>
<comment type="caution">
    <text evidence="7">The sequence shown here is derived from an EMBL/GenBank/DDBJ whole genome shotgun (WGS) entry which is preliminary data.</text>
</comment>
<proteinExistence type="predicted"/>
<keyword evidence="3 5" id="KW-0808">Transferase</keyword>
<evidence type="ECO:0000256" key="1">
    <source>
        <dbReference type="ARBA" id="ARBA00000900"/>
    </source>
</evidence>
<comment type="subcellular location">
    <subcellularLocation>
        <location evidence="5">Endoplasmic reticulum membrane</location>
        <topology evidence="5">Single-pass type IV membrane protein</topology>
    </subcellularLocation>
</comment>
<evidence type="ECO:0000256" key="4">
    <source>
        <dbReference type="ARBA" id="ARBA00022786"/>
    </source>
</evidence>
<comment type="function">
    <text evidence="5">E3 ubiquitin-protein ligase.</text>
</comment>
<dbReference type="GO" id="GO:0006511">
    <property type="term" value="P:ubiquitin-dependent protein catabolic process"/>
    <property type="evidence" value="ECO:0007669"/>
    <property type="project" value="UniProtKB-UniRule"/>
</dbReference>
<evidence type="ECO:0000256" key="3">
    <source>
        <dbReference type="ARBA" id="ARBA00022679"/>
    </source>
</evidence>
<reference evidence="8" key="1">
    <citation type="submission" date="2024-07" db="EMBL/GenBank/DDBJ databases">
        <title>Two chromosome-level genome assemblies of Korean endemic species Abeliophyllum distichum and Forsythia ovata (Oleaceae).</title>
        <authorList>
            <person name="Jang H."/>
        </authorList>
    </citation>
    <scope>NUCLEOTIDE SEQUENCE [LARGE SCALE GENOMIC DNA]</scope>
</reference>
<dbReference type="GO" id="GO:0061630">
    <property type="term" value="F:ubiquitin protein ligase activity"/>
    <property type="evidence" value="ECO:0007669"/>
    <property type="project" value="UniProtKB-UniRule"/>
</dbReference>
<comment type="catalytic activity">
    <reaction evidence="1 5">
        <text>S-ubiquitinyl-[E2 ubiquitin-conjugating enzyme]-L-cysteine + [acceptor protein]-L-lysine = [E2 ubiquitin-conjugating enzyme]-L-cysteine + N(6)-ubiquitinyl-[acceptor protein]-L-lysine.</text>
        <dbReference type="EC" id="2.3.2.27"/>
    </reaction>
</comment>
<keyword evidence="5" id="KW-0479">Metal-binding</keyword>
<keyword evidence="4 5" id="KW-0833">Ubl conjugation pathway</keyword>
<gene>
    <name evidence="7" type="ORF">Fot_42044</name>
</gene>
<keyword evidence="5" id="KW-0862">Zinc</keyword>
<accession>A0ABD1RLJ6</accession>
<comment type="pathway">
    <text evidence="2 5">Protein modification; protein ubiquitination.</text>
</comment>
<evidence type="ECO:0000256" key="6">
    <source>
        <dbReference type="SAM" id="MobiDB-lite"/>
    </source>
</evidence>
<feature type="region of interest" description="Disordered" evidence="6">
    <location>
        <begin position="316"/>
        <end position="339"/>
    </location>
</feature>
<dbReference type="Proteomes" id="UP001604277">
    <property type="component" value="Unassembled WGS sequence"/>
</dbReference>
<dbReference type="PANTHER" id="PTHR12313">
    <property type="entry name" value="E3 UBIQUITIN-PROTEIN LIGASE RNF5-RELATED"/>
    <property type="match status" value="1"/>
</dbReference>
<name>A0ABD1RLJ6_9LAMI</name>
<dbReference type="GO" id="GO:0008270">
    <property type="term" value="F:zinc ion binding"/>
    <property type="evidence" value="ECO:0007669"/>
    <property type="project" value="UniProtKB-KW"/>
</dbReference>
<sequence>MRVGMGRQRQRWRQLCNSVEISDFSSEPMVNVDGERGALSGTDGGGVIEKSAERGKGYKRGSCHLVAKALELDSDAKKVDKEGGSFYDCNICLEVAREPECPVCKGEVSNSTVIPIYGNEESEHVAELESGLKIPPRPKAWRVDSARQQQVTNGLSHVLDTKTLRRIRISIGAMGDQTEGASSNFRFESDLPEVQNGEAAGRRRLRVQRVSRVLSESAASLSSLLSALSNAERLVGDLETVMNNRFSWIDSRGSSVDIGNNPLTSDSAVIQSDHQPSDSSANLNSALAISSSSQTGDFPSSFVHILAMRTSSEINLPAAPSSSASRRRRVLSKVSNADN</sequence>
<evidence type="ECO:0000256" key="2">
    <source>
        <dbReference type="ARBA" id="ARBA00004906"/>
    </source>
</evidence>
<keyword evidence="8" id="KW-1185">Reference proteome</keyword>
<dbReference type="InterPro" id="IPR045103">
    <property type="entry name" value="RNF5/RNF185-like"/>
</dbReference>